<dbReference type="InterPro" id="IPR036869">
    <property type="entry name" value="J_dom_sf"/>
</dbReference>
<dbReference type="Pfam" id="PF00226">
    <property type="entry name" value="DnaJ"/>
    <property type="match status" value="1"/>
</dbReference>
<gene>
    <name evidence="5" type="ORF">AMON00008_LOCUS33763</name>
</gene>
<feature type="domain" description="J" evidence="4">
    <location>
        <begin position="289"/>
        <end position="353"/>
    </location>
</feature>
<dbReference type="InterPro" id="IPR002110">
    <property type="entry name" value="Ankyrin_rpt"/>
</dbReference>
<feature type="repeat" description="ANK" evidence="2">
    <location>
        <begin position="98"/>
        <end position="130"/>
    </location>
</feature>
<dbReference type="CDD" id="cd06257">
    <property type="entry name" value="DnaJ"/>
    <property type="match status" value="1"/>
</dbReference>
<dbReference type="GO" id="GO:0005737">
    <property type="term" value="C:cytoplasm"/>
    <property type="evidence" value="ECO:0007669"/>
    <property type="project" value="TreeGrafter"/>
</dbReference>
<dbReference type="AlphaFoldDB" id="A0A7S4RF69"/>
<dbReference type="Gene3D" id="1.10.287.110">
    <property type="entry name" value="DnaJ domain"/>
    <property type="match status" value="1"/>
</dbReference>
<keyword evidence="2" id="KW-0040">ANK repeat</keyword>
<dbReference type="SMART" id="SM00248">
    <property type="entry name" value="ANK"/>
    <property type="match status" value="2"/>
</dbReference>
<dbReference type="PRINTS" id="PR00625">
    <property type="entry name" value="JDOMAIN"/>
</dbReference>
<dbReference type="GO" id="GO:0004857">
    <property type="term" value="F:enzyme inhibitor activity"/>
    <property type="evidence" value="ECO:0007669"/>
    <property type="project" value="TreeGrafter"/>
</dbReference>
<dbReference type="GO" id="GO:0017020">
    <property type="term" value="F:myosin phosphatase regulator activity"/>
    <property type="evidence" value="ECO:0007669"/>
    <property type="project" value="TreeGrafter"/>
</dbReference>
<evidence type="ECO:0000259" key="4">
    <source>
        <dbReference type="PROSITE" id="PS50076"/>
    </source>
</evidence>
<dbReference type="SMART" id="SM00271">
    <property type="entry name" value="DnaJ"/>
    <property type="match status" value="1"/>
</dbReference>
<evidence type="ECO:0000256" key="1">
    <source>
        <dbReference type="ARBA" id="ARBA00022737"/>
    </source>
</evidence>
<accession>A0A7S4RF69</accession>
<evidence type="ECO:0000313" key="5">
    <source>
        <dbReference type="EMBL" id="CAE4610901.1"/>
    </source>
</evidence>
<reference evidence="5" key="1">
    <citation type="submission" date="2021-01" db="EMBL/GenBank/DDBJ databases">
        <authorList>
            <person name="Corre E."/>
            <person name="Pelletier E."/>
            <person name="Niang G."/>
            <person name="Scheremetjew M."/>
            <person name="Finn R."/>
            <person name="Kale V."/>
            <person name="Holt S."/>
            <person name="Cochrane G."/>
            <person name="Meng A."/>
            <person name="Brown T."/>
            <person name="Cohen L."/>
        </authorList>
    </citation>
    <scope>NUCLEOTIDE SEQUENCE</scope>
    <source>
        <strain evidence="5">CCMP3105</strain>
    </source>
</reference>
<organism evidence="5">
    <name type="scientific">Alexandrium monilatum</name>
    <dbReference type="NCBI Taxonomy" id="311494"/>
    <lineage>
        <taxon>Eukaryota</taxon>
        <taxon>Sar</taxon>
        <taxon>Alveolata</taxon>
        <taxon>Dinophyceae</taxon>
        <taxon>Gonyaulacales</taxon>
        <taxon>Pyrocystaceae</taxon>
        <taxon>Alexandrium</taxon>
    </lineage>
</organism>
<evidence type="ECO:0000256" key="2">
    <source>
        <dbReference type="PROSITE-ProRule" id="PRU00023"/>
    </source>
</evidence>
<dbReference type="EMBL" id="HBNR01048388">
    <property type="protein sequence ID" value="CAE4610901.1"/>
    <property type="molecule type" value="Transcribed_RNA"/>
</dbReference>
<dbReference type="InterPro" id="IPR036770">
    <property type="entry name" value="Ankyrin_rpt-contain_sf"/>
</dbReference>
<sequence>MAGDELDAAFADFLKEVGDDPTPSGKPVGAPTDCGEGAGEAAPRQSKRARQSKDSRFEQAKELRKAAYQGKQVEVESLLAGLPVGERLLLIDDLDPEDGFAAIHLAVIQGHVPVARTLLGRRADVDALTRDGDTPLMWAAHSGNAAVCKALLDFGADASIKKMMKTAAMQAKAAGHRRIQEMLDNHAFDVAAGLRRNAMSKEKAAAARRAANAALLAETIRQAEEKAEDEAFWAGIRARREGREASGEDADLATRRAYSAAKAEEAKAEAAKAAEEAALLASLPARMQPHYRILELPPDATEAEVRRGYKLFALKHHPDKNPKDPVGAKERFTRGAVAYEAVCEYLASLEKSGGGGIRVAPPSCY</sequence>
<dbReference type="PANTHER" id="PTHR24179">
    <property type="entry name" value="PROTEIN PHOSPHATASE 1 REGULATORY SUBUNIT 12"/>
    <property type="match status" value="1"/>
</dbReference>
<dbReference type="Pfam" id="PF12796">
    <property type="entry name" value="Ank_2"/>
    <property type="match status" value="1"/>
</dbReference>
<feature type="region of interest" description="Disordered" evidence="3">
    <location>
        <begin position="14"/>
        <end position="56"/>
    </location>
</feature>
<dbReference type="PROSITE" id="PS50088">
    <property type="entry name" value="ANK_REPEAT"/>
    <property type="match status" value="2"/>
</dbReference>
<dbReference type="SUPFAM" id="SSF48403">
    <property type="entry name" value="Ankyrin repeat"/>
    <property type="match status" value="1"/>
</dbReference>
<name>A0A7S4RF69_9DINO</name>
<evidence type="ECO:0000256" key="3">
    <source>
        <dbReference type="SAM" id="MobiDB-lite"/>
    </source>
</evidence>
<dbReference type="PROSITE" id="PS50297">
    <property type="entry name" value="ANK_REP_REGION"/>
    <property type="match status" value="2"/>
</dbReference>
<dbReference type="InterPro" id="IPR001623">
    <property type="entry name" value="DnaJ_domain"/>
</dbReference>
<keyword evidence="1" id="KW-0677">Repeat</keyword>
<dbReference type="InterPro" id="IPR051226">
    <property type="entry name" value="PP1_Regulatory_Subunit"/>
</dbReference>
<dbReference type="PANTHER" id="PTHR24179:SF29">
    <property type="entry name" value="LD46604P"/>
    <property type="match status" value="1"/>
</dbReference>
<feature type="repeat" description="ANK" evidence="2">
    <location>
        <begin position="131"/>
        <end position="163"/>
    </location>
</feature>
<dbReference type="Gene3D" id="1.25.40.20">
    <property type="entry name" value="Ankyrin repeat-containing domain"/>
    <property type="match status" value="2"/>
</dbReference>
<proteinExistence type="predicted"/>
<dbReference type="PROSITE" id="PS50076">
    <property type="entry name" value="DNAJ_2"/>
    <property type="match status" value="1"/>
</dbReference>
<dbReference type="SUPFAM" id="SSF46565">
    <property type="entry name" value="Chaperone J-domain"/>
    <property type="match status" value="1"/>
</dbReference>
<protein>
    <recommendedName>
        <fullName evidence="4">J domain-containing protein</fullName>
    </recommendedName>
</protein>